<name>A0A4V5NHB1_9PEZI</name>
<feature type="compositionally biased region" description="Basic and acidic residues" evidence="1">
    <location>
        <begin position="550"/>
        <end position="565"/>
    </location>
</feature>
<feature type="region of interest" description="Disordered" evidence="1">
    <location>
        <begin position="387"/>
        <end position="411"/>
    </location>
</feature>
<keyword evidence="3" id="KW-1185">Reference proteome</keyword>
<dbReference type="EMBL" id="NAJQ01000116">
    <property type="protein sequence ID" value="TKA78279.1"/>
    <property type="molecule type" value="Genomic_DNA"/>
</dbReference>
<feature type="region of interest" description="Disordered" evidence="1">
    <location>
        <begin position="465"/>
        <end position="494"/>
    </location>
</feature>
<reference evidence="2 3" key="1">
    <citation type="submission" date="2017-03" db="EMBL/GenBank/DDBJ databases">
        <title>Genomes of endolithic fungi from Antarctica.</title>
        <authorList>
            <person name="Coleine C."/>
            <person name="Masonjones S."/>
            <person name="Stajich J.E."/>
        </authorList>
    </citation>
    <scope>NUCLEOTIDE SEQUENCE [LARGE SCALE GENOMIC DNA]</scope>
    <source>
        <strain evidence="2 3">CCFEE 5184</strain>
    </source>
</reference>
<feature type="region of interest" description="Disordered" evidence="1">
    <location>
        <begin position="696"/>
        <end position="761"/>
    </location>
</feature>
<protein>
    <submittedName>
        <fullName evidence="2">Uncharacterized protein</fullName>
    </submittedName>
</protein>
<feature type="compositionally biased region" description="Basic and acidic residues" evidence="1">
    <location>
        <begin position="400"/>
        <end position="411"/>
    </location>
</feature>
<feature type="region of interest" description="Disordered" evidence="1">
    <location>
        <begin position="662"/>
        <end position="683"/>
    </location>
</feature>
<evidence type="ECO:0000313" key="2">
    <source>
        <dbReference type="EMBL" id="TKA78279.1"/>
    </source>
</evidence>
<feature type="compositionally biased region" description="Acidic residues" evidence="1">
    <location>
        <begin position="141"/>
        <end position="151"/>
    </location>
</feature>
<proteinExistence type="predicted"/>
<feature type="region of interest" description="Disordered" evidence="1">
    <location>
        <begin position="550"/>
        <end position="575"/>
    </location>
</feature>
<evidence type="ECO:0000313" key="3">
    <source>
        <dbReference type="Proteomes" id="UP000309340"/>
    </source>
</evidence>
<gene>
    <name evidence="2" type="ORF">B0A55_04750</name>
</gene>
<feature type="region of interest" description="Disordered" evidence="1">
    <location>
        <begin position="777"/>
        <end position="833"/>
    </location>
</feature>
<feature type="compositionally biased region" description="Basic and acidic residues" evidence="1">
    <location>
        <begin position="475"/>
        <end position="494"/>
    </location>
</feature>
<dbReference type="Proteomes" id="UP000309340">
    <property type="component" value="Unassembled WGS sequence"/>
</dbReference>
<feature type="compositionally biased region" description="Basic and acidic residues" evidence="1">
    <location>
        <begin position="811"/>
        <end position="827"/>
    </location>
</feature>
<sequence>MASQIIGSTNSQSAVDGVSTKYRILLNFGQTAKPPSRAGTAAFMFKYGMSTANSRAVTDAMRAIRLDWRRNGEGTCFDHRLTNVFGEIGVAVINGTSWVLARFDKNEQRVAEIRRKVLLAFREFEEHLSGHDGALPKDIPAFDEEDDEEEAQPQAPAEENSKPWPTYAQANGDESLESARKDWSESATGNEIVVSNLRADRSGLPKMLLDNTNATARLEEFVEAAREHRFEFATGIETDAQATAAEIFEKKHEPDIIAVHKLLAGNPTRLSLQRKLHDQRLLLETDKLSGVARRKQPVLAKQYARELQYLADLLGAMIHLEPRKNVPFSAWANDLLSTQPILEWMDEVQQHEQLAVVADDRVHQGLQKMGTRTNGTKKAHLECSLGLMGPSTDVKSSHKTAGEFKEPPTRPHMESSILERVPNLLGVYKFKRRVSFSSSLGERRAIWPGQQELTQAADAMASLSTGPHQAGGRMLHSEKTRAKDERVTSPHADLPDSWKAPLPWHTEIPLDEVIHYSTPEAAQDRFGAAAREHLVQLQLEVETEANLRREKKAAESMLRKREQAASRKPKRTARTRAAKELAAAGLVVASTEEPRHPSSGLAEATVAVNAQYALNVEATQDRGAEKVLAEQPETTPETAPKVVLKEIPKTASGIAPKVARTTTVATTNGRSSERRSQRPVLKLRIPSVAPSVIATTASPALDTRNRGGRKPFVLPATSAHQEPPRTPTGNLGQKQDILDDRVDSGAPDRTDPTSHTTDRPKIMLDLRRKSNIKVLFNGDPSASSSHPVIEPTSPASNEPQLVVYSKKLARVARDADHPSESATEVKRPRPQSR</sequence>
<accession>A0A4V5NHB1</accession>
<comment type="caution">
    <text evidence="2">The sequence shown here is derived from an EMBL/GenBank/DDBJ whole genome shotgun (WGS) entry which is preliminary data.</text>
</comment>
<feature type="region of interest" description="Disordered" evidence="1">
    <location>
        <begin position="131"/>
        <end position="184"/>
    </location>
</feature>
<evidence type="ECO:0000256" key="1">
    <source>
        <dbReference type="SAM" id="MobiDB-lite"/>
    </source>
</evidence>
<dbReference type="AlphaFoldDB" id="A0A4V5NHB1"/>
<feature type="compositionally biased region" description="Basic and acidic residues" evidence="1">
    <location>
        <begin position="736"/>
        <end position="761"/>
    </location>
</feature>
<organism evidence="2 3">
    <name type="scientific">Friedmanniomyces simplex</name>
    <dbReference type="NCBI Taxonomy" id="329884"/>
    <lineage>
        <taxon>Eukaryota</taxon>
        <taxon>Fungi</taxon>
        <taxon>Dikarya</taxon>
        <taxon>Ascomycota</taxon>
        <taxon>Pezizomycotina</taxon>
        <taxon>Dothideomycetes</taxon>
        <taxon>Dothideomycetidae</taxon>
        <taxon>Mycosphaerellales</taxon>
        <taxon>Teratosphaeriaceae</taxon>
        <taxon>Friedmanniomyces</taxon>
    </lineage>
</organism>